<name>A0A7I8WFI5_9ANNE</name>
<reference evidence="2 3" key="1">
    <citation type="submission" date="2020-08" db="EMBL/GenBank/DDBJ databases">
        <authorList>
            <person name="Hejnol A."/>
        </authorList>
    </citation>
    <scope>NUCLEOTIDE SEQUENCE [LARGE SCALE GENOMIC DNA]</scope>
</reference>
<feature type="signal peptide" evidence="1">
    <location>
        <begin position="1"/>
        <end position="19"/>
    </location>
</feature>
<dbReference type="EMBL" id="CAJFCJ010000111">
    <property type="protein sequence ID" value="CAD5126959.1"/>
    <property type="molecule type" value="Genomic_DNA"/>
</dbReference>
<dbReference type="PANTHER" id="PTHR45713">
    <property type="entry name" value="FTP DOMAIN-CONTAINING PROTEIN"/>
    <property type="match status" value="1"/>
</dbReference>
<dbReference type="PANTHER" id="PTHR45713:SF6">
    <property type="entry name" value="F5_8 TYPE C DOMAIN-CONTAINING PROTEIN"/>
    <property type="match status" value="1"/>
</dbReference>
<dbReference type="InterPro" id="IPR008979">
    <property type="entry name" value="Galactose-bd-like_sf"/>
</dbReference>
<dbReference type="AlphaFoldDB" id="A0A7I8WFI5"/>
<accession>A0A7I8WFI5</accession>
<evidence type="ECO:0000313" key="2">
    <source>
        <dbReference type="EMBL" id="CAD5126959.1"/>
    </source>
</evidence>
<dbReference type="OrthoDB" id="6158912at2759"/>
<dbReference type="Proteomes" id="UP000549394">
    <property type="component" value="Unassembled WGS sequence"/>
</dbReference>
<keyword evidence="1" id="KW-0732">Signal</keyword>
<gene>
    <name evidence="2" type="ORF">DGYR_LOCUS14175</name>
</gene>
<comment type="caution">
    <text evidence="2">The sequence shown here is derived from an EMBL/GenBank/DDBJ whole genome shotgun (WGS) entry which is preliminary data.</text>
</comment>
<dbReference type="SUPFAM" id="SSF49785">
    <property type="entry name" value="Galactose-binding domain-like"/>
    <property type="match status" value="2"/>
</dbReference>
<dbReference type="InterPro" id="IPR051941">
    <property type="entry name" value="BG_Antigen-Binding_Lectin"/>
</dbReference>
<organism evidence="2 3">
    <name type="scientific">Dimorphilus gyrociliatus</name>
    <dbReference type="NCBI Taxonomy" id="2664684"/>
    <lineage>
        <taxon>Eukaryota</taxon>
        <taxon>Metazoa</taxon>
        <taxon>Spiralia</taxon>
        <taxon>Lophotrochozoa</taxon>
        <taxon>Annelida</taxon>
        <taxon>Polychaeta</taxon>
        <taxon>Polychaeta incertae sedis</taxon>
        <taxon>Dinophilidae</taxon>
        <taxon>Dimorphilus</taxon>
    </lineage>
</organism>
<evidence type="ECO:0000256" key="1">
    <source>
        <dbReference type="SAM" id="SignalP"/>
    </source>
</evidence>
<sequence length="570" mass="65432">MELFIQICLLFSIPHFVNSINIARNKVAFQSTSAFPLCPYPSFVTDSDISIDNTATEPNYKCTKTSFDAERYSWFAVDLGNNYIIQKVCLLSGKVGSLLEKFNITVGNYLQGETSFCNYVEGPVKNPTSTSFSNYQCFDCREGSAIGSFLIITKTIKGSRLELCDIDVAGVFHSQSDYKEINFKDAQLTSSPLYINHAAENAIDKNYCTTYHSKSVTDQPYLLVTYTKLYKFFGFVITRRPNTVNRLRHTYASVKTKPDTTFDSKALFCCKDKTHDRLTPLASLIIKCDEIYSGQFFLIHQYNGETKLLIEIFELHIYGQLVDTFQEHKNTISQKPAIRTIKNQGTLVTPNEQSSLLDNKFFHASPNLQVETDNLIEISSDLIYLNTVCLSFDNGNTRKPNDNIEIVDYQTNEKITAELNGGYDYWHTTCTDLKKTIFSNYCKIIIKGDKFIHEIDFLAISVKSKEYIPYSSPKKCEMRSSIEINLKNVTNPHRLHFLVEYHHENSNSNSIVAGGNRFLSRQWKMCESLKISEENEYLENRAFFKCNTSFEYIQVFNLNRMERSSLHVYL</sequence>
<protein>
    <submittedName>
        <fullName evidence="2">DgyrCDS14963</fullName>
    </submittedName>
</protein>
<keyword evidence="3" id="KW-1185">Reference proteome</keyword>
<feature type="chain" id="PRO_5029729107" evidence="1">
    <location>
        <begin position="20"/>
        <end position="570"/>
    </location>
</feature>
<dbReference type="Gene3D" id="2.60.120.260">
    <property type="entry name" value="Galactose-binding domain-like"/>
    <property type="match status" value="2"/>
</dbReference>
<proteinExistence type="predicted"/>
<evidence type="ECO:0000313" key="3">
    <source>
        <dbReference type="Proteomes" id="UP000549394"/>
    </source>
</evidence>